<evidence type="ECO:0000313" key="1">
    <source>
        <dbReference type="EMBL" id="GFO06741.1"/>
    </source>
</evidence>
<accession>A0AAV4AEK9</accession>
<sequence>MRTCGQVTQGQFGGLLLPPVKNKAKTCKTDRQASQSFQKASIQSSVLFLLRVRVPPPAPWLDGESESLKSPCCRLAIHKKKTKPLNSNCLAYLTS</sequence>
<name>A0AAV4AEK9_9GAST</name>
<dbReference type="EMBL" id="BLXT01003783">
    <property type="protein sequence ID" value="GFO06741.1"/>
    <property type="molecule type" value="Genomic_DNA"/>
</dbReference>
<reference evidence="1 2" key="1">
    <citation type="journal article" date="2021" name="Elife">
        <title>Chloroplast acquisition without the gene transfer in kleptoplastic sea slugs, Plakobranchus ocellatus.</title>
        <authorList>
            <person name="Maeda T."/>
            <person name="Takahashi S."/>
            <person name="Yoshida T."/>
            <person name="Shimamura S."/>
            <person name="Takaki Y."/>
            <person name="Nagai Y."/>
            <person name="Toyoda A."/>
            <person name="Suzuki Y."/>
            <person name="Arimoto A."/>
            <person name="Ishii H."/>
            <person name="Satoh N."/>
            <person name="Nishiyama T."/>
            <person name="Hasebe M."/>
            <person name="Maruyama T."/>
            <person name="Minagawa J."/>
            <person name="Obokata J."/>
            <person name="Shigenobu S."/>
        </authorList>
    </citation>
    <scope>NUCLEOTIDE SEQUENCE [LARGE SCALE GENOMIC DNA]</scope>
</reference>
<protein>
    <submittedName>
        <fullName evidence="1">Uncharacterized protein</fullName>
    </submittedName>
</protein>
<keyword evidence="2" id="KW-1185">Reference proteome</keyword>
<comment type="caution">
    <text evidence="1">The sequence shown here is derived from an EMBL/GenBank/DDBJ whole genome shotgun (WGS) entry which is preliminary data.</text>
</comment>
<organism evidence="1 2">
    <name type="scientific">Plakobranchus ocellatus</name>
    <dbReference type="NCBI Taxonomy" id="259542"/>
    <lineage>
        <taxon>Eukaryota</taxon>
        <taxon>Metazoa</taxon>
        <taxon>Spiralia</taxon>
        <taxon>Lophotrochozoa</taxon>
        <taxon>Mollusca</taxon>
        <taxon>Gastropoda</taxon>
        <taxon>Heterobranchia</taxon>
        <taxon>Euthyneura</taxon>
        <taxon>Panpulmonata</taxon>
        <taxon>Sacoglossa</taxon>
        <taxon>Placobranchoidea</taxon>
        <taxon>Plakobranchidae</taxon>
        <taxon>Plakobranchus</taxon>
    </lineage>
</organism>
<dbReference type="Proteomes" id="UP000735302">
    <property type="component" value="Unassembled WGS sequence"/>
</dbReference>
<evidence type="ECO:0000313" key="2">
    <source>
        <dbReference type="Proteomes" id="UP000735302"/>
    </source>
</evidence>
<gene>
    <name evidence="1" type="ORF">PoB_003324600</name>
</gene>
<dbReference type="AlphaFoldDB" id="A0AAV4AEK9"/>
<proteinExistence type="predicted"/>